<dbReference type="Proteomes" id="UP000239181">
    <property type="component" value="Unassembled WGS sequence"/>
</dbReference>
<name>A0A2S9I9M4_9GAMM</name>
<dbReference type="Pfam" id="PF14595">
    <property type="entry name" value="Thioredoxin_9"/>
    <property type="match status" value="1"/>
</dbReference>
<protein>
    <recommendedName>
        <fullName evidence="3">Thioredoxin family protein</fullName>
    </recommendedName>
</protein>
<reference evidence="1 2" key="1">
    <citation type="submission" date="2017-10" db="EMBL/GenBank/DDBJ databases">
        <title>Draft genome of two endophytic bacteria isolated from 'guarana' Paullinia cupana (Mart.) Ducke.</title>
        <authorList>
            <person name="Siqueira K.A."/>
            <person name="Liotti R.G."/>
            <person name="Mendes T.A."/>
            <person name="Soares M.A."/>
        </authorList>
    </citation>
    <scope>NUCLEOTIDE SEQUENCE [LARGE SCALE GENOMIC DNA]</scope>
    <source>
        <strain evidence="1 2">342</strain>
    </source>
</reference>
<organism evidence="1 2">
    <name type="scientific">Pantoea coffeiphila</name>
    <dbReference type="NCBI Taxonomy" id="1465635"/>
    <lineage>
        <taxon>Bacteria</taxon>
        <taxon>Pseudomonadati</taxon>
        <taxon>Pseudomonadota</taxon>
        <taxon>Gammaproteobacteria</taxon>
        <taxon>Enterobacterales</taxon>
        <taxon>Erwiniaceae</taxon>
        <taxon>Pantoea</taxon>
    </lineage>
</organism>
<dbReference type="EMBL" id="PDET01000011">
    <property type="protein sequence ID" value="PRD14471.1"/>
    <property type="molecule type" value="Genomic_DNA"/>
</dbReference>
<dbReference type="SUPFAM" id="SSF52833">
    <property type="entry name" value="Thioredoxin-like"/>
    <property type="match status" value="1"/>
</dbReference>
<dbReference type="OrthoDB" id="6120799at2"/>
<comment type="caution">
    <text evidence="1">The sequence shown here is derived from an EMBL/GenBank/DDBJ whole genome shotgun (WGS) entry which is preliminary data.</text>
</comment>
<sequence length="185" mass="21140">MVQHVDTLLFYLWEQQVTDFNTLIELGVDYPQFIRQGNDEQIQHLLREQAKTERVGFLSDELKGEIERLDGSYTLLVAAEMWCPDCLRNVPAFQALCRLAPDVKMSIITRDQATVLFQQQFGVERVKIPFAAILDAELNPVGTFIERPQSVLNGDEDTLSSYKQGERLADTVEDIVAVIQQHRQS</sequence>
<dbReference type="InterPro" id="IPR036249">
    <property type="entry name" value="Thioredoxin-like_sf"/>
</dbReference>
<evidence type="ECO:0000313" key="2">
    <source>
        <dbReference type="Proteomes" id="UP000239181"/>
    </source>
</evidence>
<dbReference type="AlphaFoldDB" id="A0A2S9I9M4"/>
<proteinExistence type="predicted"/>
<dbReference type="Gene3D" id="3.40.30.10">
    <property type="entry name" value="Glutaredoxin"/>
    <property type="match status" value="1"/>
</dbReference>
<accession>A0A2S9I9M4</accession>
<evidence type="ECO:0008006" key="3">
    <source>
        <dbReference type="Google" id="ProtNLM"/>
    </source>
</evidence>
<keyword evidence="2" id="KW-1185">Reference proteome</keyword>
<gene>
    <name evidence="1" type="ORF">CQW29_16610</name>
</gene>
<evidence type="ECO:0000313" key="1">
    <source>
        <dbReference type="EMBL" id="PRD14471.1"/>
    </source>
</evidence>